<evidence type="ECO:0000256" key="1">
    <source>
        <dbReference type="SAM" id="SignalP"/>
    </source>
</evidence>
<protein>
    <submittedName>
        <fullName evidence="3">Polar amino acid transport system substrate-binding protein</fullName>
    </submittedName>
</protein>
<reference evidence="4" key="1">
    <citation type="submission" date="2016-11" db="EMBL/GenBank/DDBJ databases">
        <authorList>
            <person name="Varghese N."/>
            <person name="Submissions S."/>
        </authorList>
    </citation>
    <scope>NUCLEOTIDE SEQUENCE [LARGE SCALE GENOMIC DNA]</scope>
    <source>
        <strain evidence="4">CGMCC 1.8995</strain>
    </source>
</reference>
<evidence type="ECO:0000313" key="4">
    <source>
        <dbReference type="Proteomes" id="UP000184520"/>
    </source>
</evidence>
<accession>A0A1M5KBY1</accession>
<proteinExistence type="predicted"/>
<keyword evidence="4" id="KW-1185">Reference proteome</keyword>
<dbReference type="EMBL" id="FQWD01000003">
    <property type="protein sequence ID" value="SHG50285.1"/>
    <property type="molecule type" value="Genomic_DNA"/>
</dbReference>
<dbReference type="Gene3D" id="3.40.190.10">
    <property type="entry name" value="Periplasmic binding protein-like II"/>
    <property type="match status" value="2"/>
</dbReference>
<feature type="chain" id="PRO_5012115646" evidence="1">
    <location>
        <begin position="23"/>
        <end position="238"/>
    </location>
</feature>
<sequence length="238" mass="26928">MKRLLRSVYLSVTFIMSSGAVANDSLMVFTENSPPYHYAENGKVLGAVTERVRNIVLRAGYEADFKVFPWARAVLNTQRHSRALIFSIARTPEREQQYQWITPVTQFKLGILTLSDRADIQLKDWSELTSLSVAAQRGDIAEKWLKERGFEEGKNLISCADIICSWKELKRGTVDFIIEDPELIEETARLLGMQSDSVQIHRLIPELSIDAYLAASPQTPPAIVARLRRAASDMGYRP</sequence>
<dbReference type="PANTHER" id="PTHR38834:SF3">
    <property type="entry name" value="SOLUTE-BINDING PROTEIN FAMILY 3_N-TERMINAL DOMAIN-CONTAINING PROTEIN"/>
    <property type="match status" value="1"/>
</dbReference>
<evidence type="ECO:0000313" key="3">
    <source>
        <dbReference type="EMBL" id="SHG50285.1"/>
    </source>
</evidence>
<dbReference type="PANTHER" id="PTHR38834">
    <property type="entry name" value="PERIPLASMIC SUBSTRATE BINDING PROTEIN FAMILY 3"/>
    <property type="match status" value="1"/>
</dbReference>
<keyword evidence="1" id="KW-0732">Signal</keyword>
<dbReference type="Proteomes" id="UP000184520">
    <property type="component" value="Unassembled WGS sequence"/>
</dbReference>
<gene>
    <name evidence="3" type="ORF">SAMN05216361_2447</name>
</gene>
<dbReference type="SUPFAM" id="SSF53850">
    <property type="entry name" value="Periplasmic binding protein-like II"/>
    <property type="match status" value="1"/>
</dbReference>
<evidence type="ECO:0000259" key="2">
    <source>
        <dbReference type="Pfam" id="PF00497"/>
    </source>
</evidence>
<organism evidence="3 4">
    <name type="scientific">Marisediminitalea aggregata</name>
    <dbReference type="NCBI Taxonomy" id="634436"/>
    <lineage>
        <taxon>Bacteria</taxon>
        <taxon>Pseudomonadati</taxon>
        <taxon>Pseudomonadota</taxon>
        <taxon>Gammaproteobacteria</taxon>
        <taxon>Alteromonadales</taxon>
        <taxon>Alteromonadaceae</taxon>
        <taxon>Marisediminitalea</taxon>
    </lineage>
</organism>
<dbReference type="InterPro" id="IPR001638">
    <property type="entry name" value="Solute-binding_3/MltF_N"/>
</dbReference>
<name>A0A1M5KBY1_9ALTE</name>
<dbReference type="STRING" id="634436.SAMN05216361_2447"/>
<dbReference type="AlphaFoldDB" id="A0A1M5KBY1"/>
<dbReference type="OrthoDB" id="8587856at2"/>
<feature type="signal peptide" evidence="1">
    <location>
        <begin position="1"/>
        <end position="22"/>
    </location>
</feature>
<dbReference type="Pfam" id="PF00497">
    <property type="entry name" value="SBP_bac_3"/>
    <property type="match status" value="1"/>
</dbReference>
<feature type="domain" description="Solute-binding protein family 3/N-terminal" evidence="2">
    <location>
        <begin position="28"/>
        <end position="135"/>
    </location>
</feature>